<dbReference type="GO" id="GO:0000981">
    <property type="term" value="F:DNA-binding transcription factor activity, RNA polymerase II-specific"/>
    <property type="evidence" value="ECO:0007669"/>
    <property type="project" value="UniProtKB-UniRule"/>
</dbReference>
<dbReference type="GO" id="GO:0000976">
    <property type="term" value="F:transcription cis-regulatory region binding"/>
    <property type="evidence" value="ECO:0007669"/>
    <property type="project" value="UniProtKB-ARBA"/>
</dbReference>
<comment type="similarity">
    <text evidence="7 11">Belongs to the HD-ZIP homeobox family. Class I subfamily.</text>
</comment>
<keyword evidence="3 9" id="KW-0238">DNA-binding</keyword>
<comment type="subcellular location">
    <subcellularLocation>
        <location evidence="1 9 10">Nucleus</location>
    </subcellularLocation>
</comment>
<dbReference type="CDD" id="cd00086">
    <property type="entry name" value="homeodomain"/>
    <property type="match status" value="1"/>
</dbReference>
<dbReference type="GO" id="GO:0005634">
    <property type="term" value="C:nucleus"/>
    <property type="evidence" value="ECO:0007669"/>
    <property type="project" value="UniProtKB-SubCell"/>
</dbReference>
<dbReference type="GO" id="GO:0045893">
    <property type="term" value="P:positive regulation of DNA-templated transcription"/>
    <property type="evidence" value="ECO:0007669"/>
    <property type="project" value="TreeGrafter"/>
</dbReference>
<name>A0A0A9CR23_ARUDO</name>
<comment type="function">
    <text evidence="11">Transcription factor.</text>
</comment>
<accession>A0A0A9CR23</accession>
<organism evidence="15">
    <name type="scientific">Arundo donax</name>
    <name type="common">Giant reed</name>
    <name type="synonym">Donax arundinaceus</name>
    <dbReference type="NCBI Taxonomy" id="35708"/>
    <lineage>
        <taxon>Eukaryota</taxon>
        <taxon>Viridiplantae</taxon>
        <taxon>Streptophyta</taxon>
        <taxon>Embryophyta</taxon>
        <taxon>Tracheophyta</taxon>
        <taxon>Spermatophyta</taxon>
        <taxon>Magnoliopsida</taxon>
        <taxon>Liliopsida</taxon>
        <taxon>Poales</taxon>
        <taxon>Poaceae</taxon>
        <taxon>PACMAD clade</taxon>
        <taxon>Arundinoideae</taxon>
        <taxon>Arundineae</taxon>
        <taxon>Arundo</taxon>
    </lineage>
</organism>
<dbReference type="AlphaFoldDB" id="A0A0A9CR23"/>
<keyword evidence="5 11" id="KW-0804">Transcription</keyword>
<comment type="function">
    <text evidence="8">Probable transcription factor that binds to the DNA sequence 5'-CAAT[AT]ATTG-3'.</text>
</comment>
<evidence type="ECO:0000256" key="10">
    <source>
        <dbReference type="RuleBase" id="RU000682"/>
    </source>
</evidence>
<dbReference type="GO" id="GO:0033993">
    <property type="term" value="P:response to lipid"/>
    <property type="evidence" value="ECO:0007669"/>
    <property type="project" value="UniProtKB-ARBA"/>
</dbReference>
<dbReference type="InterPro" id="IPR009057">
    <property type="entry name" value="Homeodomain-like_sf"/>
</dbReference>
<feature type="DNA-binding region" description="Homeobox" evidence="9">
    <location>
        <begin position="29"/>
        <end position="88"/>
    </location>
</feature>
<evidence type="ECO:0000256" key="3">
    <source>
        <dbReference type="ARBA" id="ARBA00023125"/>
    </source>
</evidence>
<dbReference type="GO" id="GO:0009414">
    <property type="term" value="P:response to water deprivation"/>
    <property type="evidence" value="ECO:0007669"/>
    <property type="project" value="UniProtKB-ARBA"/>
</dbReference>
<evidence type="ECO:0000256" key="13">
    <source>
        <dbReference type="SAM" id="MobiDB-lite"/>
    </source>
</evidence>
<evidence type="ECO:0000256" key="2">
    <source>
        <dbReference type="ARBA" id="ARBA00023015"/>
    </source>
</evidence>
<evidence type="ECO:0000256" key="7">
    <source>
        <dbReference type="ARBA" id="ARBA00025748"/>
    </source>
</evidence>
<evidence type="ECO:0000256" key="9">
    <source>
        <dbReference type="PROSITE-ProRule" id="PRU00108"/>
    </source>
</evidence>
<feature type="domain" description="Homeobox" evidence="14">
    <location>
        <begin position="27"/>
        <end position="87"/>
    </location>
</feature>
<dbReference type="SMART" id="SM00389">
    <property type="entry name" value="HOX"/>
    <property type="match status" value="1"/>
</dbReference>
<keyword evidence="4 9" id="KW-0371">Homeobox</keyword>
<dbReference type="Gene3D" id="1.10.10.60">
    <property type="entry name" value="Homeodomain-like"/>
    <property type="match status" value="1"/>
</dbReference>
<dbReference type="GO" id="GO:0009725">
    <property type="term" value="P:response to hormone"/>
    <property type="evidence" value="ECO:0007669"/>
    <property type="project" value="UniProtKB-ARBA"/>
</dbReference>
<feature type="compositionally biased region" description="Gly residues" evidence="13">
    <location>
        <begin position="14"/>
        <end position="29"/>
    </location>
</feature>
<dbReference type="FunFam" id="1.10.10.60:FF:000293">
    <property type="entry name" value="Homeobox-leucine zipper protein ATHB-7"/>
    <property type="match status" value="1"/>
</dbReference>
<evidence type="ECO:0000313" key="15">
    <source>
        <dbReference type="EMBL" id="JAD78774.1"/>
    </source>
</evidence>
<dbReference type="InterPro" id="IPR001356">
    <property type="entry name" value="HD"/>
</dbReference>
<evidence type="ECO:0000256" key="12">
    <source>
        <dbReference type="SAM" id="Coils"/>
    </source>
</evidence>
<proteinExistence type="inferred from homology"/>
<reference evidence="15" key="1">
    <citation type="submission" date="2014-09" db="EMBL/GenBank/DDBJ databases">
        <authorList>
            <person name="Magalhaes I.L.F."/>
            <person name="Oliveira U."/>
            <person name="Santos F.R."/>
            <person name="Vidigal T.H.D.A."/>
            <person name="Brescovit A.D."/>
            <person name="Santos A.J."/>
        </authorList>
    </citation>
    <scope>NUCLEOTIDE SEQUENCE</scope>
    <source>
        <tissue evidence="15">Shoot tissue taken approximately 20 cm above the soil surface</tissue>
    </source>
</reference>
<evidence type="ECO:0000256" key="11">
    <source>
        <dbReference type="RuleBase" id="RU369038"/>
    </source>
</evidence>
<dbReference type="InterPro" id="IPR017970">
    <property type="entry name" value="Homeobox_CS"/>
</dbReference>
<dbReference type="SUPFAM" id="SSF46689">
    <property type="entry name" value="Homeodomain-like"/>
    <property type="match status" value="1"/>
</dbReference>
<evidence type="ECO:0000256" key="5">
    <source>
        <dbReference type="ARBA" id="ARBA00023163"/>
    </source>
</evidence>
<evidence type="ECO:0000259" key="14">
    <source>
        <dbReference type="PROSITE" id="PS50071"/>
    </source>
</evidence>
<dbReference type="EMBL" id="GBRH01219121">
    <property type="protein sequence ID" value="JAD78774.1"/>
    <property type="molecule type" value="Transcribed_RNA"/>
</dbReference>
<keyword evidence="2 11" id="KW-0805">Transcription regulation</keyword>
<keyword evidence="12" id="KW-0175">Coiled coil</keyword>
<dbReference type="PRINTS" id="PR00031">
    <property type="entry name" value="HTHREPRESSR"/>
</dbReference>
<feature type="region of interest" description="Disordered" evidence="13">
    <location>
        <begin position="1"/>
        <end position="32"/>
    </location>
</feature>
<keyword evidence="6 9" id="KW-0539">Nucleus</keyword>
<dbReference type="Pfam" id="PF00046">
    <property type="entry name" value="Homeodomain"/>
    <property type="match status" value="1"/>
</dbReference>
<dbReference type="InterPro" id="IPR003106">
    <property type="entry name" value="Leu_zip_homeo"/>
</dbReference>
<evidence type="ECO:0000256" key="1">
    <source>
        <dbReference type="ARBA" id="ARBA00004123"/>
    </source>
</evidence>
<feature type="region of interest" description="Disordered" evidence="13">
    <location>
        <begin position="160"/>
        <end position="204"/>
    </location>
</feature>
<dbReference type="InterPro" id="IPR045224">
    <property type="entry name" value="HDZip_class_I_plant"/>
</dbReference>
<sequence length="238" mass="26152">MEGEDDVPEWMMEVGGGGGKGKCGGGGGVDRNKKRFSEEQIKSLESMFATQTKLEPRQKLQLARELGLQPRQVAIWFQNKRARWKSKQLEREYSALRDDYDALLCSYESLKKEKHALLKQLEKLAEMLQEPRGKYSGNADAGAGDDVLSGVAGMKEEFPDARTAPSSTEGGGGGNKFSHFADDDAGGLFRPSPQPAAGFTASGPADHQSFQFHSSCWPSSTEQTCSSSQWWEFESLSE</sequence>
<dbReference type="PANTHER" id="PTHR24326:SF122">
    <property type="entry name" value="HOMEOBOX-LEUCINE ZIPPER PROTEIN HOX6"/>
    <property type="match status" value="1"/>
</dbReference>
<dbReference type="PROSITE" id="PS00027">
    <property type="entry name" value="HOMEOBOX_1"/>
    <property type="match status" value="1"/>
</dbReference>
<protein>
    <recommendedName>
        <fullName evidence="11">Homeobox-leucine zipper protein</fullName>
    </recommendedName>
    <alternativeName>
        <fullName evidence="11">HD-ZIP protein</fullName>
    </alternativeName>
    <alternativeName>
        <fullName evidence="11">Homeodomain transcription factor</fullName>
    </alternativeName>
</protein>
<feature type="coiled-coil region" evidence="12">
    <location>
        <begin position="79"/>
        <end position="127"/>
    </location>
</feature>
<dbReference type="PANTHER" id="PTHR24326">
    <property type="entry name" value="HOMEOBOX-LEUCINE ZIPPER PROTEIN"/>
    <property type="match status" value="1"/>
</dbReference>
<evidence type="ECO:0000256" key="6">
    <source>
        <dbReference type="ARBA" id="ARBA00023242"/>
    </source>
</evidence>
<evidence type="ECO:0000256" key="4">
    <source>
        <dbReference type="ARBA" id="ARBA00023155"/>
    </source>
</evidence>
<reference evidence="15" key="2">
    <citation type="journal article" date="2015" name="Data Brief">
        <title>Shoot transcriptome of the giant reed, Arundo donax.</title>
        <authorList>
            <person name="Barrero R.A."/>
            <person name="Guerrero F.D."/>
            <person name="Moolhuijzen P."/>
            <person name="Goolsby J.A."/>
            <person name="Tidwell J."/>
            <person name="Bellgard S.E."/>
            <person name="Bellgard M.I."/>
        </authorList>
    </citation>
    <scope>NUCLEOTIDE SEQUENCE</scope>
    <source>
        <tissue evidence="15">Shoot tissue taken approximately 20 cm above the soil surface</tissue>
    </source>
</reference>
<dbReference type="InterPro" id="IPR000047">
    <property type="entry name" value="HTH_motif"/>
</dbReference>
<evidence type="ECO:0000256" key="8">
    <source>
        <dbReference type="ARBA" id="ARBA00054470"/>
    </source>
</evidence>
<dbReference type="Pfam" id="PF02183">
    <property type="entry name" value="HALZ"/>
    <property type="match status" value="1"/>
</dbReference>
<dbReference type="PROSITE" id="PS50071">
    <property type="entry name" value="HOMEOBOX_2"/>
    <property type="match status" value="1"/>
</dbReference>